<reference evidence="1 2" key="1">
    <citation type="submission" date="2016-10" db="EMBL/GenBank/DDBJ databases">
        <authorList>
            <person name="de Groot N.N."/>
        </authorList>
    </citation>
    <scope>NUCLEOTIDE SEQUENCE [LARGE SCALE GENOMIC DNA]</scope>
    <source>
        <strain evidence="1 2">DSM 16619</strain>
    </source>
</reference>
<protein>
    <submittedName>
        <fullName evidence="1">Uncharacterized protein</fullName>
    </submittedName>
</protein>
<dbReference type="STRING" id="187868.SAMN05192589_101113"/>
<name>A0A1G6IA44_9BURK</name>
<dbReference type="AlphaFoldDB" id="A0A1G6IA44"/>
<evidence type="ECO:0000313" key="1">
    <source>
        <dbReference type="EMBL" id="SDC03341.1"/>
    </source>
</evidence>
<dbReference type="OrthoDB" id="7064156at2"/>
<proteinExistence type="predicted"/>
<evidence type="ECO:0000313" key="2">
    <source>
        <dbReference type="Proteomes" id="UP000198781"/>
    </source>
</evidence>
<sequence>MKPFVLDPDMTSSAGTFYPTGYVFALFPDEAHARDAAEALSASGERSDIAHATPDAILQHIVRTLGNADTPLPSVGAEGVIVRRISDLASAGHHGLLVKAGDDDDAETLQAALEPHGAEAAFYYRRLIIEDLIPQPIP</sequence>
<organism evidence="1 2">
    <name type="scientific">Paracidovorax valerianellae</name>
    <dbReference type="NCBI Taxonomy" id="187868"/>
    <lineage>
        <taxon>Bacteria</taxon>
        <taxon>Pseudomonadati</taxon>
        <taxon>Pseudomonadota</taxon>
        <taxon>Betaproteobacteria</taxon>
        <taxon>Burkholderiales</taxon>
        <taxon>Comamonadaceae</taxon>
        <taxon>Paracidovorax</taxon>
    </lineage>
</organism>
<gene>
    <name evidence="1" type="ORF">SAMN05192589_101113</name>
</gene>
<dbReference type="Proteomes" id="UP000198781">
    <property type="component" value="Unassembled WGS sequence"/>
</dbReference>
<keyword evidence="2" id="KW-1185">Reference proteome</keyword>
<dbReference type="EMBL" id="FMZC01000001">
    <property type="protein sequence ID" value="SDC03341.1"/>
    <property type="molecule type" value="Genomic_DNA"/>
</dbReference>
<dbReference type="RefSeq" id="WP_092739270.1">
    <property type="nucleotide sequence ID" value="NZ_FMZC01000001.1"/>
</dbReference>
<accession>A0A1G6IA44</accession>